<gene>
    <name evidence="1" type="ORF">ACFPN2_30170</name>
</gene>
<proteinExistence type="predicted"/>
<dbReference type="EMBL" id="JBHSDU010000015">
    <property type="protein sequence ID" value="MFC4313381.1"/>
    <property type="molecule type" value="Genomic_DNA"/>
</dbReference>
<protein>
    <submittedName>
        <fullName evidence="1">TIGR04326 family surface carbohydrate biosynthesis protein</fullName>
    </submittedName>
</protein>
<organism evidence="1 2">
    <name type="scientific">Steroidobacter flavus</name>
    <dbReference type="NCBI Taxonomy" id="1842136"/>
    <lineage>
        <taxon>Bacteria</taxon>
        <taxon>Pseudomonadati</taxon>
        <taxon>Pseudomonadota</taxon>
        <taxon>Gammaproteobacteria</taxon>
        <taxon>Steroidobacterales</taxon>
        <taxon>Steroidobacteraceae</taxon>
        <taxon>Steroidobacter</taxon>
    </lineage>
</organism>
<name>A0ABV8T0E3_9GAMM</name>
<comment type="caution">
    <text evidence="1">The sequence shown here is derived from an EMBL/GenBank/DDBJ whole genome shotgun (WGS) entry which is preliminary data.</text>
</comment>
<accession>A0ABV8T0E3</accession>
<reference evidence="2" key="1">
    <citation type="journal article" date="2019" name="Int. J. Syst. Evol. Microbiol.">
        <title>The Global Catalogue of Microorganisms (GCM) 10K type strain sequencing project: providing services to taxonomists for standard genome sequencing and annotation.</title>
        <authorList>
            <consortium name="The Broad Institute Genomics Platform"/>
            <consortium name="The Broad Institute Genome Sequencing Center for Infectious Disease"/>
            <person name="Wu L."/>
            <person name="Ma J."/>
        </authorList>
    </citation>
    <scope>NUCLEOTIDE SEQUENCE [LARGE SCALE GENOMIC DNA]</scope>
    <source>
        <strain evidence="2">CGMCC 1.10759</strain>
    </source>
</reference>
<keyword evidence="2" id="KW-1185">Reference proteome</keyword>
<dbReference type="Proteomes" id="UP001595904">
    <property type="component" value="Unassembled WGS sequence"/>
</dbReference>
<evidence type="ECO:0000313" key="2">
    <source>
        <dbReference type="Proteomes" id="UP001595904"/>
    </source>
</evidence>
<dbReference type="RefSeq" id="WP_380603648.1">
    <property type="nucleotide sequence ID" value="NZ_JBHSDU010000015.1"/>
</dbReference>
<dbReference type="InterPro" id="IPR027613">
    <property type="entry name" value="O_ant_LIC13510"/>
</dbReference>
<sequence>MRQGEESCAPVGQVPRVTLRVWDAQETPPASDDITVLWCGFRDGRDARVLSMPQHVEEQSDALRARYLAWLHDLGEAQIQGRRLVDHLELRPGLSFWWMTAVAQKYNAWGESPVHNAIKLFALEQIIDTAQASAVELVSTDEPLAACLEAFCARTGISFRRRSYEPAARTASEPRLRRMPLPLRALLLAVRYVSQRLTIRRSRSRTAATGDISFFDILVHVDGKALSTGPFASNYWTRLVNLLRESKVPTRWFHVFFRHEAISSIAQATALIERFNGEGRGIQHHALIDEAMSPSRAWRALCDYVQLVRTHARLTDIGSHFQPRDSRMNFWPLFRREWDESLRGPSAMHSCLALGLFEGALSGVPRQRIGVYILENQPWEFALIHAWKSAGHGELVGVAHTTVRYWDLRYFYDSRSYRRQPNSLPMPARVAVNGPVARQMYVRGGYPENELVDVEALRYLHLLPRPAAEGPIDRAARPPVVLICGDFHLATSHKLLSWMERAAPSLPPDTQYLFKAHPAYAVDTSAYRSLDLQQTNAPLGEVLPNVDVVFASCITSAAVDSLYLAVPVIQLLDGRSFNMSPLRGLRGSAYVASPSELATALKSALDSERYRADTPYFFLDEQLPRWRKLLQLHE</sequence>
<dbReference type="NCBIfam" id="TIGR04326">
    <property type="entry name" value="O_ant_LIC13510"/>
    <property type="match status" value="1"/>
</dbReference>
<evidence type="ECO:0000313" key="1">
    <source>
        <dbReference type="EMBL" id="MFC4313381.1"/>
    </source>
</evidence>